<accession>A0AAW1KJD6</accession>
<sequence length="101" mass="11440">MSGKPLRIKMNAYNFTKAVRSPYDEVESDTEVNFAESNSEDEVEELSEHNDDATSEDDEFEECPLQREGILKGRNGFAWSSRELAKTRTPSRNIVVKVPGI</sequence>
<dbReference type="EMBL" id="JASPKY010000224">
    <property type="protein sequence ID" value="KAK9718885.1"/>
    <property type="molecule type" value="Genomic_DNA"/>
</dbReference>
<comment type="caution">
    <text evidence="2">The sequence shown here is derived from an EMBL/GenBank/DDBJ whole genome shotgun (WGS) entry which is preliminary data.</text>
</comment>
<keyword evidence="3" id="KW-1185">Reference proteome</keyword>
<name>A0AAW1KJD6_POPJA</name>
<proteinExistence type="predicted"/>
<evidence type="ECO:0000256" key="1">
    <source>
        <dbReference type="SAM" id="MobiDB-lite"/>
    </source>
</evidence>
<evidence type="ECO:0000313" key="3">
    <source>
        <dbReference type="Proteomes" id="UP001458880"/>
    </source>
</evidence>
<reference evidence="2 3" key="1">
    <citation type="journal article" date="2024" name="BMC Genomics">
        <title>De novo assembly and annotation of Popillia japonica's genome with initial clues to its potential as an invasive pest.</title>
        <authorList>
            <person name="Cucini C."/>
            <person name="Boschi S."/>
            <person name="Funari R."/>
            <person name="Cardaioli E."/>
            <person name="Iannotti N."/>
            <person name="Marturano G."/>
            <person name="Paoli F."/>
            <person name="Bruttini M."/>
            <person name="Carapelli A."/>
            <person name="Frati F."/>
            <person name="Nardi F."/>
        </authorList>
    </citation>
    <scope>NUCLEOTIDE SEQUENCE [LARGE SCALE GENOMIC DNA]</scope>
    <source>
        <strain evidence="2">DMR45628</strain>
    </source>
</reference>
<organism evidence="2 3">
    <name type="scientific">Popillia japonica</name>
    <name type="common">Japanese beetle</name>
    <dbReference type="NCBI Taxonomy" id="7064"/>
    <lineage>
        <taxon>Eukaryota</taxon>
        <taxon>Metazoa</taxon>
        <taxon>Ecdysozoa</taxon>
        <taxon>Arthropoda</taxon>
        <taxon>Hexapoda</taxon>
        <taxon>Insecta</taxon>
        <taxon>Pterygota</taxon>
        <taxon>Neoptera</taxon>
        <taxon>Endopterygota</taxon>
        <taxon>Coleoptera</taxon>
        <taxon>Polyphaga</taxon>
        <taxon>Scarabaeiformia</taxon>
        <taxon>Scarabaeidae</taxon>
        <taxon>Rutelinae</taxon>
        <taxon>Popillia</taxon>
    </lineage>
</organism>
<protein>
    <submittedName>
        <fullName evidence="2">Uncharacterized protein</fullName>
    </submittedName>
</protein>
<feature type="region of interest" description="Disordered" evidence="1">
    <location>
        <begin position="26"/>
        <end position="61"/>
    </location>
</feature>
<evidence type="ECO:0000313" key="2">
    <source>
        <dbReference type="EMBL" id="KAK9718885.1"/>
    </source>
</evidence>
<dbReference type="Proteomes" id="UP001458880">
    <property type="component" value="Unassembled WGS sequence"/>
</dbReference>
<gene>
    <name evidence="2" type="ORF">QE152_g22965</name>
</gene>
<dbReference type="AlphaFoldDB" id="A0AAW1KJD6"/>